<keyword evidence="2" id="KW-1185">Reference proteome</keyword>
<dbReference type="RefSeq" id="WP_225912432.1">
    <property type="nucleotide sequence ID" value="NZ_CP024785.1"/>
</dbReference>
<sequence length="472" mass="54962">MSKYWEICRINPASEKAGYDYHLVPQAQDFFHKQFEQIDRPFTSESSDIQVDLLLLFHNKNSADVTDSAKAGFCLRCAVLKACKKIDSLFAGEKSFSYLDLLPYVLNDDGQTPIVLNSDRKTQLQLDRKGEFQTTSYKFFSVEVLRTFQPTSNSMSLDNWAYFQTKQNPEIKDFLSEFGFQKLSDWALLNRARAKQIKCLSVRDRHLVEIFHAVYRRDRRQHRQKGAIKCPDPTFAQLQEILILASEQGVTINDTTELLQELKQIVIQLRQYDIWSYREPLEIHDPETGSDFLRQDLSCDFLNELDIEQQDFLEFLHQQLQVALVQAIEQEILVRISQLKKSKKYAVFAQQLIPGLQLYYCQKLSLKDIAPLLRMTSWDQARRVLNPGDILNNVRQLTVQKLLDRTLEKGRSMGLTKTIPEPDYLKTLVEQIEAFADQEIFQGAVEEIRAGKNREMNSPYAQQLRIFLEQHT</sequence>
<dbReference type="EMBL" id="CP024785">
    <property type="protein sequence ID" value="AUB35143.1"/>
    <property type="molecule type" value="Genomic_DNA"/>
</dbReference>
<dbReference type="KEGG" id="nfl:COO91_01008"/>
<dbReference type="AlphaFoldDB" id="A0A2K8SIP1"/>
<accession>A0A2K8SIP1</accession>
<evidence type="ECO:0000313" key="2">
    <source>
        <dbReference type="Proteomes" id="UP000232003"/>
    </source>
</evidence>
<protein>
    <submittedName>
        <fullName evidence="1">Uncharacterized protein</fullName>
    </submittedName>
</protein>
<evidence type="ECO:0000313" key="1">
    <source>
        <dbReference type="EMBL" id="AUB35143.1"/>
    </source>
</evidence>
<name>A0A2K8SIP1_9NOSO</name>
<gene>
    <name evidence="1" type="ORF">COO91_01008</name>
</gene>
<organism evidence="1 2">
    <name type="scientific">Nostoc flagelliforme CCNUN1</name>
    <dbReference type="NCBI Taxonomy" id="2038116"/>
    <lineage>
        <taxon>Bacteria</taxon>
        <taxon>Bacillati</taxon>
        <taxon>Cyanobacteriota</taxon>
        <taxon>Cyanophyceae</taxon>
        <taxon>Nostocales</taxon>
        <taxon>Nostocaceae</taxon>
        <taxon>Nostoc</taxon>
    </lineage>
</organism>
<dbReference type="Proteomes" id="UP000232003">
    <property type="component" value="Chromosome"/>
</dbReference>
<reference evidence="1 2" key="1">
    <citation type="submission" date="2017-11" db="EMBL/GenBank/DDBJ databases">
        <title>Complete genome of a free-living desiccation-tolerant cyanobacterium and its photosynthetic adaptation to extreme terrestrial habitat.</title>
        <authorList>
            <person name="Shang J."/>
        </authorList>
    </citation>
    <scope>NUCLEOTIDE SEQUENCE [LARGE SCALE GENOMIC DNA]</scope>
    <source>
        <strain evidence="1 2">CCNUN1</strain>
    </source>
</reference>
<proteinExistence type="predicted"/>